<dbReference type="InterPro" id="IPR000873">
    <property type="entry name" value="AMP-dep_synth/lig_dom"/>
</dbReference>
<dbReference type="FunFam" id="3.40.50.980:FF:000001">
    <property type="entry name" value="Non-ribosomal peptide synthetase"/>
    <property type="match status" value="2"/>
</dbReference>
<dbReference type="InterPro" id="IPR020806">
    <property type="entry name" value="PKS_PP-bd"/>
</dbReference>
<evidence type="ECO:0000256" key="5">
    <source>
        <dbReference type="SAM" id="MobiDB-lite"/>
    </source>
</evidence>
<dbReference type="CDD" id="cd19533">
    <property type="entry name" value="starter-C_NRPS"/>
    <property type="match status" value="1"/>
</dbReference>
<dbReference type="FunFam" id="2.30.38.10:FF:000001">
    <property type="entry name" value="Non-ribosomal peptide synthetase PvdI"/>
    <property type="match status" value="2"/>
</dbReference>
<name>A0A1M5L428_9BRAD</name>
<dbReference type="FunFam" id="3.30.559.30:FF:000001">
    <property type="entry name" value="Non-ribosomal peptide synthetase"/>
    <property type="match status" value="1"/>
</dbReference>
<dbReference type="GO" id="GO:0072330">
    <property type="term" value="P:monocarboxylic acid biosynthetic process"/>
    <property type="evidence" value="ECO:0007669"/>
    <property type="project" value="UniProtKB-ARBA"/>
</dbReference>
<dbReference type="Gene3D" id="3.30.559.30">
    <property type="entry name" value="Nonribosomal peptide synthetase, condensation domain"/>
    <property type="match status" value="3"/>
</dbReference>
<dbReference type="InterPro" id="IPR023213">
    <property type="entry name" value="CAT-like_dom_sf"/>
</dbReference>
<evidence type="ECO:0000256" key="2">
    <source>
        <dbReference type="ARBA" id="ARBA00022450"/>
    </source>
</evidence>
<keyword evidence="4" id="KW-0436">Ligase</keyword>
<evidence type="ECO:0000313" key="7">
    <source>
        <dbReference type="EMBL" id="SHG59173.1"/>
    </source>
</evidence>
<dbReference type="InterPro" id="IPR036291">
    <property type="entry name" value="NAD(P)-bd_dom_sf"/>
</dbReference>
<dbReference type="PROSITE" id="PS00012">
    <property type="entry name" value="PHOSPHOPANTETHEINE"/>
    <property type="match status" value="2"/>
</dbReference>
<dbReference type="Gene3D" id="3.40.50.980">
    <property type="match status" value="4"/>
</dbReference>
<dbReference type="InterPro" id="IPR010071">
    <property type="entry name" value="AA_adenyl_dom"/>
</dbReference>
<dbReference type="Gene3D" id="2.30.38.10">
    <property type="entry name" value="Luciferase, Domain 3"/>
    <property type="match status" value="2"/>
</dbReference>
<dbReference type="NCBIfam" id="NF003417">
    <property type="entry name" value="PRK04813.1"/>
    <property type="match status" value="2"/>
</dbReference>
<dbReference type="CDD" id="cd19540">
    <property type="entry name" value="LCL_NRPS-like"/>
    <property type="match status" value="1"/>
</dbReference>
<dbReference type="FunFam" id="1.10.1200.10:FF:000016">
    <property type="entry name" value="Non-ribosomal peptide synthase"/>
    <property type="match status" value="1"/>
</dbReference>
<dbReference type="InterPro" id="IPR010080">
    <property type="entry name" value="Thioester_reductase-like_dom"/>
</dbReference>
<keyword evidence="2" id="KW-0596">Phosphopantetheine</keyword>
<dbReference type="InterPro" id="IPR025110">
    <property type="entry name" value="AMP-bd_C"/>
</dbReference>
<feature type="region of interest" description="Disordered" evidence="5">
    <location>
        <begin position="973"/>
        <end position="992"/>
    </location>
</feature>
<dbReference type="InterPro" id="IPR020845">
    <property type="entry name" value="AMP-binding_CS"/>
</dbReference>
<evidence type="ECO:0000256" key="1">
    <source>
        <dbReference type="ARBA" id="ARBA00001957"/>
    </source>
</evidence>
<dbReference type="PANTHER" id="PTHR45527:SF14">
    <property type="entry name" value="PLIPASTATIN SYNTHASE SUBUNIT B"/>
    <property type="match status" value="1"/>
</dbReference>
<evidence type="ECO:0000256" key="4">
    <source>
        <dbReference type="ARBA" id="ARBA00022598"/>
    </source>
</evidence>
<dbReference type="NCBIfam" id="TIGR01733">
    <property type="entry name" value="AA-adenyl-dom"/>
    <property type="match status" value="2"/>
</dbReference>
<dbReference type="Gene3D" id="3.30.300.30">
    <property type="match status" value="2"/>
</dbReference>
<dbReference type="InterPro" id="IPR045851">
    <property type="entry name" value="AMP-bd_C_sf"/>
</dbReference>
<sequence length="2527" mass="273775">MTAEPVIDHPLKACTIGEAMDANSNSSQVLPLTAAQAGMWFAQKFSSPDSIFNLAESIEIHGPIDPSLFEAALRQAGMEAETVRVRFIEHSDGPRQVISSTLDTAFPFIDVSSEPDPQAAAESWMMAELTRPVDLLTGPLWVCALFKAAPDHYFWYHRSHHIVMDGFTGGLFARRVAEIYTAFAEGRSPEEGTFGPLGLLLEEEATYRSSERFARDRQYWLKHFIKRPAALSLADQRRQNVGGLLRHTIHLSAESVKALRATAQVSGASLPQIMIAATAAYLYRVTGVEDLVIGLPVAARPKGRLRRVPGMVANAVPLRLAMSPGMSATSLIREVGRQVREAIRHQCYRYEDLRRDLNLLPANQHLFTTVINIEPFDYDLRFAGHPATTHNLSNGSADDLAVFVYDRGDGKGLRIDFDANPALYSAKDLADHQQRLVRLVDAIVASPDRPIGGIDILDAAERHRVLVEWNDTGRVVPPTTLPALVEAQVVQRGDATALVCEDTTLSYAALNARANQLAHLLIAQGAGPEQIVALALPRSAELIVGLLAIVKSGAAYLPLDPDYPADRLAFMLADARPVCLITSNAIAQRLPEAAPRLVLDDPDTAGVLARQPDTNPRDQDRTAPLTPVNPAYVIYTSGSTGTPKAVVVSQGSLLNLMLWMMSEYALSEPDQVLSRTSVSFDAAGWEIWLPLLSGSALNVAPSHVTRDPQQLIDFIKHQGITVAQFVPSLLAATSELISPAHTHRLRHVFAGGEPLASSLAREVTSAWNVPLVNLYGPTETTIQVTSWPWQRDGVGQFIPIGRPIWNTRVYVLDDGLQPVPAGVAGELYIAGSGLARGYLNRPGLTAERFVADPFGLPGSRMYRTGDRARWRPDGTLHFLGRADHQVKIRGFRIEPGEIEATLGQHDGVAQAAVVAREDLAGDKRLVGYVVAAAGHAPDATILRQHLARTLPDYMVPAAFVVLDALPLTPSGKLDRNALPAPDQQPATEYTPPRTATEKVLAGLWAETFGLERVGIHDNFFDLGGHSLLVTRLISKIRAAFEVELPLGTLFEVSTIGGLAERLDQAQAAARPALRPGPRPEVIPLSFAQRRLWFLNHLEGQSPRYHLTLALRICGTLERDALESALGDLVERHESLRTVFPETAGTPRQLILNAGIARPILAVAATTEAELPQALTAAASRGFDLAVEPPLRADLFVLTPHEQVLLLLVHHIAGDGASLGPLARDLAVAYAARSEGNAPAFAPLPLQYADYTLWQHGLLGNEDDSESPIARQLAYWRTTLQGLPEQLELPIDHSRPAVSSHHGDTVAFEIAPELHQGLLMLAREQQASLFMVLQAGLAALLTRLGAGTDIPIGSPIAGRTDHALDDLIGFFVNTVVLRTDTAGNPSFRELVDRVRAADLGAYANQDLPFERIVEAVNPTRSLSRHPLFQVMLAFQNAGMLGLDMPGVTVVSQPMSTGVAKFDLALILTESPLARGRSGGIEGRIEYSTDLFERKTVEAIATRLVRLFESATAAPDRPIGGIDILDAAERHRVLVEWNDTGRVVPPTTLPALVEAQVVQRGDATALVCEDTTLSYAALNARANQLAHLLIAQGAGPEQIVALALPRSAELIVGLLAIVKSGAAYLPLDPDYPADRLAFMLADARPVCLITSNAIAQRLPEAAPRLVLDDPDTAGVLARQPDTNPRDQDRTAPLTPVNPAYVIYTSGSTGTPKAVVVSHIGITSLARAQIERLGLTLDSRVLQFSSSSFDASIMELLMALPAGAALVVPQAGLIAGEILADTLTRYAVSHALIPPAVLAGMPTERLEQFHTLIVGGDACPPDLVARWSEGRRMVNAYGPTETTICATMSMPLSGAADPPIGRPIWNTRVYVLDDGLQPVPAGVAGELYIAGSGLARGYLNRPGLTAERFVADPFGLPGSRMYRTGDRARWRPDGTLHFLGRADHQVKIRGFRIEPGEIEATLGQHDGVAQAAVVAREDLAGDKRLVGYVVAAAGHAPDATILRQHLARTLPDYMVPAAFVVLDALPLTPSGKLDRNALPAPDQQPATEYTPPRTVREEKLCALFAETLGLERVGIHDNFFDLGGHSLLAIRLGRRICNEIRSDFPITAVYTTPVVRGLAAMLDLDGLSDRTPDLSRDIFLPSHIKLSGARAPCRPKRIFLTGATGFVGSHLLSTLLQETDAHIACHVRAADQRSAETRLWQALDKRKLSACWDERRIEILTGNLGHTALGLNERGTRIVRDECDAIYHCGANVEFLHHYTALKPANVDSVLTLLDWTAKGRPKRLHYVSTLAVIDKFQSGPVSEQTDLTSWQGLKSGYSQSKWVGDTLARRAQMRGLPVSIYRLSSVTGDRVNGICNETDLIWRLVRLYAELGAIPDLDLLLNMTPADDVARAIVRLAGNEASWGSVYHLMNSEPLHVQEVPRIFQRLGLPLELVPLDRWMDIARGRLAQTHDDDLAAVLSILSKEDTSRSHPEITSDSTQQQLAAVGAPIAPVRAVLLERYLASLLLPEVVSDALGPGTAEQAASRLVS</sequence>
<dbReference type="GO" id="GO:0005829">
    <property type="term" value="C:cytosol"/>
    <property type="evidence" value="ECO:0007669"/>
    <property type="project" value="TreeGrafter"/>
</dbReference>
<dbReference type="InterPro" id="IPR001242">
    <property type="entry name" value="Condensation_dom"/>
</dbReference>
<dbReference type="SUPFAM" id="SSF52777">
    <property type="entry name" value="CoA-dependent acyltransferases"/>
    <property type="match status" value="4"/>
</dbReference>
<dbReference type="Pfam" id="PF13193">
    <property type="entry name" value="AMP-binding_C"/>
    <property type="match status" value="2"/>
</dbReference>
<dbReference type="PROSITE" id="PS50075">
    <property type="entry name" value="CARRIER"/>
    <property type="match status" value="2"/>
</dbReference>
<gene>
    <name evidence="7" type="ORF">SAMN05444169_3216</name>
</gene>
<dbReference type="SUPFAM" id="SSF47336">
    <property type="entry name" value="ACP-like"/>
    <property type="match status" value="2"/>
</dbReference>
<dbReference type="CDD" id="cd17652">
    <property type="entry name" value="A_NRPS_CmdD_like"/>
    <property type="match status" value="1"/>
</dbReference>
<dbReference type="InterPro" id="IPR013120">
    <property type="entry name" value="FAR_NAD-bd"/>
</dbReference>
<dbReference type="FunFam" id="3.30.300.30:FF:000010">
    <property type="entry name" value="Enterobactin synthetase component F"/>
    <property type="match status" value="2"/>
</dbReference>
<dbReference type="EMBL" id="LT670818">
    <property type="protein sequence ID" value="SHG59173.1"/>
    <property type="molecule type" value="Genomic_DNA"/>
</dbReference>
<dbReference type="Pfam" id="PF00501">
    <property type="entry name" value="AMP-binding"/>
    <property type="match status" value="2"/>
</dbReference>
<dbReference type="Gene3D" id="3.40.50.720">
    <property type="entry name" value="NAD(P)-binding Rossmann-like Domain"/>
    <property type="match status" value="1"/>
</dbReference>
<organism evidence="7 8">
    <name type="scientific">Bradyrhizobium erythrophlei</name>
    <dbReference type="NCBI Taxonomy" id="1437360"/>
    <lineage>
        <taxon>Bacteria</taxon>
        <taxon>Pseudomonadati</taxon>
        <taxon>Pseudomonadota</taxon>
        <taxon>Alphaproteobacteria</taxon>
        <taxon>Hyphomicrobiales</taxon>
        <taxon>Nitrobacteraceae</taxon>
        <taxon>Bradyrhizobium</taxon>
    </lineage>
</organism>
<dbReference type="Gene3D" id="3.30.559.10">
    <property type="entry name" value="Chloramphenicol acetyltransferase-like domain"/>
    <property type="match status" value="2"/>
</dbReference>
<dbReference type="GO" id="GO:0043041">
    <property type="term" value="P:amino acid activation for nonribosomal peptide biosynthetic process"/>
    <property type="evidence" value="ECO:0007669"/>
    <property type="project" value="TreeGrafter"/>
</dbReference>
<dbReference type="SMART" id="SM00823">
    <property type="entry name" value="PKS_PP"/>
    <property type="match status" value="2"/>
</dbReference>
<dbReference type="InterPro" id="IPR036736">
    <property type="entry name" value="ACP-like_sf"/>
</dbReference>
<dbReference type="Pfam" id="PF07993">
    <property type="entry name" value="NAD_binding_4"/>
    <property type="match status" value="1"/>
</dbReference>
<dbReference type="CDD" id="cd05930">
    <property type="entry name" value="A_NRPS"/>
    <property type="match status" value="1"/>
</dbReference>
<dbReference type="FunFam" id="3.40.50.12780:FF:000012">
    <property type="entry name" value="Non-ribosomal peptide synthetase"/>
    <property type="match status" value="2"/>
</dbReference>
<accession>A0A1M5L428</accession>
<dbReference type="CDD" id="cd05235">
    <property type="entry name" value="SDR_e1"/>
    <property type="match status" value="1"/>
</dbReference>
<dbReference type="Pfam" id="PF00550">
    <property type="entry name" value="PP-binding"/>
    <property type="match status" value="2"/>
</dbReference>
<dbReference type="NCBIfam" id="TIGR01746">
    <property type="entry name" value="Thioester-redct"/>
    <property type="match status" value="1"/>
</dbReference>
<feature type="domain" description="Carrier" evidence="6">
    <location>
        <begin position="991"/>
        <end position="1066"/>
    </location>
</feature>
<dbReference type="InterPro" id="IPR009081">
    <property type="entry name" value="PP-bd_ACP"/>
</dbReference>
<evidence type="ECO:0000256" key="3">
    <source>
        <dbReference type="ARBA" id="ARBA00022553"/>
    </source>
</evidence>
<dbReference type="PANTHER" id="PTHR45527">
    <property type="entry name" value="NONRIBOSOMAL PEPTIDE SYNTHETASE"/>
    <property type="match status" value="1"/>
</dbReference>
<dbReference type="SUPFAM" id="SSF51735">
    <property type="entry name" value="NAD(P)-binding Rossmann-fold domains"/>
    <property type="match status" value="1"/>
</dbReference>
<dbReference type="GO" id="GO:0044550">
    <property type="term" value="P:secondary metabolite biosynthetic process"/>
    <property type="evidence" value="ECO:0007669"/>
    <property type="project" value="UniProtKB-ARBA"/>
</dbReference>
<dbReference type="PROSITE" id="PS00455">
    <property type="entry name" value="AMP_BINDING"/>
    <property type="match status" value="2"/>
</dbReference>
<dbReference type="Pfam" id="PF00668">
    <property type="entry name" value="Condensation"/>
    <property type="match status" value="2"/>
</dbReference>
<dbReference type="Proteomes" id="UP000190675">
    <property type="component" value="Chromosome I"/>
</dbReference>
<keyword evidence="3" id="KW-0597">Phosphoprotein</keyword>
<dbReference type="GO" id="GO:0031177">
    <property type="term" value="F:phosphopantetheine binding"/>
    <property type="evidence" value="ECO:0007669"/>
    <property type="project" value="InterPro"/>
</dbReference>
<comment type="cofactor">
    <cofactor evidence="1">
        <name>pantetheine 4'-phosphate</name>
        <dbReference type="ChEBI" id="CHEBI:47942"/>
    </cofactor>
</comment>
<protein>
    <submittedName>
        <fullName evidence="7">Nonribosomal peptide synthetase DhbF</fullName>
    </submittedName>
</protein>
<proteinExistence type="predicted"/>
<dbReference type="SUPFAM" id="SSF56801">
    <property type="entry name" value="Acetyl-CoA synthetase-like"/>
    <property type="match status" value="2"/>
</dbReference>
<evidence type="ECO:0000259" key="6">
    <source>
        <dbReference type="PROSITE" id="PS50075"/>
    </source>
</evidence>
<dbReference type="InterPro" id="IPR006162">
    <property type="entry name" value="Ppantetheine_attach_site"/>
</dbReference>
<feature type="domain" description="Carrier" evidence="6">
    <location>
        <begin position="2048"/>
        <end position="2123"/>
    </location>
</feature>
<dbReference type="Gene3D" id="1.10.1200.10">
    <property type="entry name" value="ACP-like"/>
    <property type="match status" value="2"/>
</dbReference>
<evidence type="ECO:0000313" key="8">
    <source>
        <dbReference type="Proteomes" id="UP000190675"/>
    </source>
</evidence>
<reference evidence="7 8" key="1">
    <citation type="submission" date="2016-11" db="EMBL/GenBank/DDBJ databases">
        <authorList>
            <person name="Jaros S."/>
            <person name="Januszkiewicz K."/>
            <person name="Wedrychowicz H."/>
        </authorList>
    </citation>
    <scope>NUCLEOTIDE SEQUENCE [LARGE SCALE GENOMIC DNA]</scope>
    <source>
        <strain evidence="7 8">GAS242</strain>
    </source>
</reference>
<dbReference type="GO" id="GO:0016874">
    <property type="term" value="F:ligase activity"/>
    <property type="evidence" value="ECO:0007669"/>
    <property type="project" value="UniProtKB-KW"/>
</dbReference>